<reference evidence="3" key="1">
    <citation type="journal article" date="2015" name="Genome Announc.">
        <title>Complete Genome Sequence of a New Member of the Marseilleviridae Recovered from the Brackish Submarine Spring in the Cassis Port-Miou Calanque, France.</title>
        <authorList>
            <person name="Doutre G."/>
            <person name="Arfib B."/>
            <person name="Rochette P."/>
            <person name="Claverie J.M."/>
            <person name="Bonin P."/>
            <person name="Abergel C."/>
        </authorList>
    </citation>
    <scope>NUCLEOTIDE SEQUENCE [LARGE SCALE GENOMIC DNA]</scope>
    <source>
        <strain evidence="3">1</strain>
    </source>
</reference>
<proteinExistence type="predicted"/>
<gene>
    <name evidence="3" type="ORF">PMV_201</name>
</gene>
<accession>A0A0N9PZ03</accession>
<evidence type="ECO:0000256" key="2">
    <source>
        <dbReference type="SAM" id="MobiDB-lite"/>
    </source>
</evidence>
<protein>
    <submittedName>
        <fullName evidence="3">Uncharacterized protein</fullName>
    </submittedName>
</protein>
<dbReference type="EMBL" id="KT428292">
    <property type="protein sequence ID" value="ALH06899.1"/>
    <property type="molecule type" value="Genomic_DNA"/>
</dbReference>
<sequence length="218" mass="24996">MAAWKTLDHQSLLAFVETLLKNVKVTEQQISEALPSNRPATCRFKAQRGNAEVCGQPSAVPYGFCSKHKATVQAKQAKDAFEKEQKELQEKKAEPQKVEAKEEKKQTVISIRKNAFGNWQHTDTGIIFRNIDKKAYGTQASDGKISPLTSKEVEYCKQRKWSYVAPTEEESDEEEEYEEDSDDEEEDGDDTEEEEEDDEEGEEETEQDEEEEEDDEED</sequence>
<keyword evidence="1" id="KW-0175">Coiled coil</keyword>
<feature type="coiled-coil region" evidence="1">
    <location>
        <begin position="67"/>
        <end position="94"/>
    </location>
</feature>
<feature type="region of interest" description="Disordered" evidence="2">
    <location>
        <begin position="157"/>
        <end position="218"/>
    </location>
</feature>
<evidence type="ECO:0000313" key="4">
    <source>
        <dbReference type="Proteomes" id="UP000319438"/>
    </source>
</evidence>
<evidence type="ECO:0000313" key="3">
    <source>
        <dbReference type="EMBL" id="ALH06899.1"/>
    </source>
</evidence>
<organism evidence="3 4">
    <name type="scientific">Port-miou virus</name>
    <dbReference type="NCBI Taxonomy" id="1733873"/>
    <lineage>
        <taxon>Viruses</taxon>
        <taxon>Varidnaviria</taxon>
        <taxon>Bamfordvirae</taxon>
        <taxon>Nucleocytoviricota</taxon>
        <taxon>Megaviricetes</taxon>
        <taxon>Pimascovirales</taxon>
        <taxon>Pimascovirales incertae sedis</taxon>
        <taxon>Marseilleviridae</taxon>
        <taxon>Losannavirus</taxon>
        <taxon>Losannavirus lausannense</taxon>
        <taxon>Lausannevirus</taxon>
    </lineage>
</organism>
<name>A0A0N9PZ03_9VIRU</name>
<feature type="compositionally biased region" description="Acidic residues" evidence="2">
    <location>
        <begin position="167"/>
        <end position="218"/>
    </location>
</feature>
<dbReference type="Proteomes" id="UP000319438">
    <property type="component" value="Segment"/>
</dbReference>
<evidence type="ECO:0000256" key="1">
    <source>
        <dbReference type="SAM" id="Coils"/>
    </source>
</evidence>